<dbReference type="InterPro" id="IPR029787">
    <property type="entry name" value="Nucleotide_cyclase"/>
</dbReference>
<evidence type="ECO:0000256" key="3">
    <source>
        <dbReference type="ARBA" id="ARBA00034247"/>
    </source>
</evidence>
<evidence type="ECO:0000256" key="2">
    <source>
        <dbReference type="ARBA" id="ARBA00012528"/>
    </source>
</evidence>
<dbReference type="InterPro" id="IPR043128">
    <property type="entry name" value="Rev_trsase/Diguanyl_cyclase"/>
</dbReference>
<dbReference type="Proteomes" id="UP000283993">
    <property type="component" value="Unassembled WGS sequence"/>
</dbReference>
<dbReference type="PANTHER" id="PTHR45138">
    <property type="entry name" value="REGULATORY COMPONENTS OF SENSORY TRANSDUCTION SYSTEM"/>
    <property type="match status" value="1"/>
</dbReference>
<comment type="catalytic activity">
    <reaction evidence="3">
        <text>2 GTP = 3',3'-c-di-GMP + 2 diphosphate</text>
        <dbReference type="Rhea" id="RHEA:24898"/>
        <dbReference type="ChEBI" id="CHEBI:33019"/>
        <dbReference type="ChEBI" id="CHEBI:37565"/>
        <dbReference type="ChEBI" id="CHEBI:58805"/>
        <dbReference type="EC" id="2.7.7.65"/>
    </reaction>
</comment>
<gene>
    <name evidence="7" type="ORF">SAOR_12165</name>
</gene>
<keyword evidence="5" id="KW-0472">Membrane</keyword>
<feature type="region of interest" description="Disordered" evidence="4">
    <location>
        <begin position="386"/>
        <end position="405"/>
    </location>
</feature>
<dbReference type="EMBL" id="AYKH01000034">
    <property type="protein sequence ID" value="ROO25448.1"/>
    <property type="molecule type" value="Genomic_DNA"/>
</dbReference>
<evidence type="ECO:0000313" key="8">
    <source>
        <dbReference type="Proteomes" id="UP000283993"/>
    </source>
</evidence>
<keyword evidence="5" id="KW-0812">Transmembrane</keyword>
<organism evidence="7 8">
    <name type="scientific">Salinisphaera orenii MK-B5</name>
    <dbReference type="NCBI Taxonomy" id="856730"/>
    <lineage>
        <taxon>Bacteria</taxon>
        <taxon>Pseudomonadati</taxon>
        <taxon>Pseudomonadota</taxon>
        <taxon>Gammaproteobacteria</taxon>
        <taxon>Salinisphaerales</taxon>
        <taxon>Salinisphaeraceae</taxon>
        <taxon>Salinisphaera</taxon>
    </lineage>
</organism>
<dbReference type="GO" id="GO:1902201">
    <property type="term" value="P:negative regulation of bacterial-type flagellum-dependent cell motility"/>
    <property type="evidence" value="ECO:0007669"/>
    <property type="project" value="TreeGrafter"/>
</dbReference>
<dbReference type="RefSeq" id="WP_123631673.1">
    <property type="nucleotide sequence ID" value="NZ_AYKH01000034.1"/>
</dbReference>
<feature type="transmembrane region" description="Helical" evidence="5">
    <location>
        <begin position="43"/>
        <end position="64"/>
    </location>
</feature>
<dbReference type="GO" id="GO:0052621">
    <property type="term" value="F:diguanylate cyclase activity"/>
    <property type="evidence" value="ECO:0007669"/>
    <property type="project" value="UniProtKB-EC"/>
</dbReference>
<feature type="transmembrane region" description="Helical" evidence="5">
    <location>
        <begin position="104"/>
        <end position="122"/>
    </location>
</feature>
<keyword evidence="8" id="KW-1185">Reference proteome</keyword>
<dbReference type="CDD" id="cd01949">
    <property type="entry name" value="GGDEF"/>
    <property type="match status" value="1"/>
</dbReference>
<dbReference type="InterPro" id="IPR050469">
    <property type="entry name" value="Diguanylate_Cyclase"/>
</dbReference>
<comment type="caution">
    <text evidence="7">The sequence shown here is derived from an EMBL/GenBank/DDBJ whole genome shotgun (WGS) entry which is preliminary data.</text>
</comment>
<evidence type="ECO:0000256" key="1">
    <source>
        <dbReference type="ARBA" id="ARBA00001946"/>
    </source>
</evidence>
<dbReference type="PANTHER" id="PTHR45138:SF9">
    <property type="entry name" value="DIGUANYLATE CYCLASE DGCM-RELATED"/>
    <property type="match status" value="1"/>
</dbReference>
<dbReference type="EC" id="2.7.7.65" evidence="2"/>
<dbReference type="Gene3D" id="3.30.70.270">
    <property type="match status" value="1"/>
</dbReference>
<protein>
    <recommendedName>
        <fullName evidence="2">diguanylate cyclase</fullName>
        <ecNumber evidence="2">2.7.7.65</ecNumber>
    </recommendedName>
</protein>
<evidence type="ECO:0000256" key="4">
    <source>
        <dbReference type="SAM" id="MobiDB-lite"/>
    </source>
</evidence>
<dbReference type="GO" id="GO:0005886">
    <property type="term" value="C:plasma membrane"/>
    <property type="evidence" value="ECO:0007669"/>
    <property type="project" value="TreeGrafter"/>
</dbReference>
<sequence>MSEPTITRAEVRRCIDNRGPGLRFPPAVERAFETYRRRHQARVTLATIGPTLLIYNLFLIVDFLLLPQTFLIALVAHLLVVTPAILLAGWLVRREPGLILRESLTATIPLAMVAQILFVYALNSGPSADQYQFLVLPVLIYACVNQRLDFRFAAATTALIVAAYLAVLLPHANTVATQLVGLTIMPCVAYLGIAASYRMEWDTRYAFLRRLQDRLKREEAELAARHDPLTGLANRYALERRIESLQTGLHGSDLSVAALMIDVDHFKAFNDHHGHPEGDACLQRIAGALYARLRNDSDLAVRIGGEEFLVLLHGAGLADAVRISERIRRAVEGFGIRHAERHDHDVVTVSIGAMAGSLARFRVDQLIDGADSALYAAKDAGRNRVWPPFDDADANAPGRTRHAPA</sequence>
<dbReference type="Pfam" id="PF00990">
    <property type="entry name" value="GGDEF"/>
    <property type="match status" value="1"/>
</dbReference>
<dbReference type="FunFam" id="3.30.70.270:FF:000001">
    <property type="entry name" value="Diguanylate cyclase domain protein"/>
    <property type="match status" value="1"/>
</dbReference>
<evidence type="ECO:0000256" key="5">
    <source>
        <dbReference type="SAM" id="Phobius"/>
    </source>
</evidence>
<dbReference type="GO" id="GO:0043709">
    <property type="term" value="P:cell adhesion involved in single-species biofilm formation"/>
    <property type="evidence" value="ECO:0007669"/>
    <property type="project" value="TreeGrafter"/>
</dbReference>
<feature type="transmembrane region" description="Helical" evidence="5">
    <location>
        <begin position="151"/>
        <end position="169"/>
    </location>
</feature>
<accession>A0A423PIK1</accession>
<dbReference type="SUPFAM" id="SSF55073">
    <property type="entry name" value="Nucleotide cyclase"/>
    <property type="match status" value="1"/>
</dbReference>
<feature type="transmembrane region" description="Helical" evidence="5">
    <location>
        <begin position="175"/>
        <end position="197"/>
    </location>
</feature>
<reference evidence="7 8" key="1">
    <citation type="submission" date="2013-10" db="EMBL/GenBank/DDBJ databases">
        <title>Salinisphaera orenii MK-B5 Genome Sequencing.</title>
        <authorList>
            <person name="Lai Q."/>
            <person name="Li C."/>
            <person name="Shao Z."/>
        </authorList>
    </citation>
    <scope>NUCLEOTIDE SEQUENCE [LARGE SCALE GENOMIC DNA]</scope>
    <source>
        <strain evidence="7 8">MK-B5</strain>
    </source>
</reference>
<comment type="cofactor">
    <cofactor evidence="1">
        <name>Mg(2+)</name>
        <dbReference type="ChEBI" id="CHEBI:18420"/>
    </cofactor>
</comment>
<feature type="domain" description="GGDEF" evidence="6">
    <location>
        <begin position="254"/>
        <end position="390"/>
    </location>
</feature>
<dbReference type="NCBIfam" id="TIGR00254">
    <property type="entry name" value="GGDEF"/>
    <property type="match status" value="1"/>
</dbReference>
<feature type="transmembrane region" description="Helical" evidence="5">
    <location>
        <begin position="70"/>
        <end position="92"/>
    </location>
</feature>
<name>A0A423PIK1_9GAMM</name>
<proteinExistence type="predicted"/>
<dbReference type="PROSITE" id="PS50887">
    <property type="entry name" value="GGDEF"/>
    <property type="match status" value="1"/>
</dbReference>
<dbReference type="AlphaFoldDB" id="A0A423PIK1"/>
<keyword evidence="5" id="KW-1133">Transmembrane helix</keyword>
<evidence type="ECO:0000259" key="6">
    <source>
        <dbReference type="PROSITE" id="PS50887"/>
    </source>
</evidence>
<dbReference type="InterPro" id="IPR000160">
    <property type="entry name" value="GGDEF_dom"/>
</dbReference>
<dbReference type="SMART" id="SM00267">
    <property type="entry name" value="GGDEF"/>
    <property type="match status" value="1"/>
</dbReference>
<evidence type="ECO:0000313" key="7">
    <source>
        <dbReference type="EMBL" id="ROO25448.1"/>
    </source>
</evidence>